<dbReference type="EMBL" id="JAMXQS010000001">
    <property type="protein sequence ID" value="MCO6048187.1"/>
    <property type="molecule type" value="Genomic_DNA"/>
</dbReference>
<comment type="similarity">
    <text evidence="1 7">Belongs to the glycosyl hydrolase 5 (cellulase A) family.</text>
</comment>
<evidence type="ECO:0000256" key="5">
    <source>
        <dbReference type="ARBA" id="ARBA00023295"/>
    </source>
</evidence>
<evidence type="ECO:0000313" key="11">
    <source>
        <dbReference type="Proteomes" id="UP001205906"/>
    </source>
</evidence>
<dbReference type="InterPro" id="IPR017853">
    <property type="entry name" value="GH"/>
</dbReference>
<feature type="signal peptide" evidence="8">
    <location>
        <begin position="1"/>
        <end position="25"/>
    </location>
</feature>
<keyword evidence="4" id="KW-0119">Carbohydrate metabolism</keyword>
<evidence type="ECO:0000259" key="9">
    <source>
        <dbReference type="Pfam" id="PF00150"/>
    </source>
</evidence>
<keyword evidence="6" id="KW-0624">Polysaccharide degradation</keyword>
<evidence type="ECO:0000256" key="3">
    <source>
        <dbReference type="ARBA" id="ARBA00023001"/>
    </source>
</evidence>
<dbReference type="SUPFAM" id="SSF51445">
    <property type="entry name" value="(Trans)glycosidases"/>
    <property type="match status" value="1"/>
</dbReference>
<dbReference type="Proteomes" id="UP001205906">
    <property type="component" value="Unassembled WGS sequence"/>
</dbReference>
<dbReference type="Gene3D" id="3.20.20.80">
    <property type="entry name" value="Glycosidases"/>
    <property type="match status" value="1"/>
</dbReference>
<evidence type="ECO:0000256" key="2">
    <source>
        <dbReference type="ARBA" id="ARBA00022801"/>
    </source>
</evidence>
<evidence type="ECO:0000256" key="1">
    <source>
        <dbReference type="ARBA" id="ARBA00005641"/>
    </source>
</evidence>
<proteinExistence type="inferred from homology"/>
<gene>
    <name evidence="10" type="ORF">NGM99_00085</name>
</gene>
<evidence type="ECO:0000313" key="10">
    <source>
        <dbReference type="EMBL" id="MCO6048187.1"/>
    </source>
</evidence>
<sequence length="423" mass="47200">MALRDFTIKAGVMAMVMLGASSAQAATFQPGRGINLDIWTTWPAESEWDRPDVLLPFPEWRRTVDKPKLEALKKAGFDFVRMPVDPAPFLSDRAKDLHDRLFQEVLESVRLVNAVGLKVIVDMHLIASNASRGVGMKEVMESPPRFDAYVDIVRRMADTLKDEDPAMLAFEPMNEPQVDCDDSPIAIWPERQKRLWAAARAGATRLTLILTGACFSNADALAKIDPRDTPDDNLLWTFHSYSPFLLTHQGATWAGDFIPYVTGLPFPPSSVPRAELDAIVEKIKERIRAEAPWARKAGLLAYLDEQVAEVDTPEKLDTIMEVPFKTVSGWAEKNGVKPENILLGEFGMIRQEWQTAWIMPAASRAPYVLAMAEHAERHGFAWSVWSYGGAFGIVEEFEGRSAEPNVLDAIKAMKPINRPAGKD</sequence>
<keyword evidence="5 7" id="KW-0326">Glycosidase</keyword>
<keyword evidence="3" id="KW-0136">Cellulose degradation</keyword>
<dbReference type="GO" id="GO:0016787">
    <property type="term" value="F:hydrolase activity"/>
    <property type="evidence" value="ECO:0007669"/>
    <property type="project" value="UniProtKB-KW"/>
</dbReference>
<keyword evidence="8" id="KW-0732">Signal</keyword>
<reference evidence="10 11" key="1">
    <citation type="submission" date="2022-06" db="EMBL/GenBank/DDBJ databases">
        <title>Mesorhizobium sp. strain RP14 Genome sequencing and assembly.</title>
        <authorList>
            <person name="Kim I."/>
        </authorList>
    </citation>
    <scope>NUCLEOTIDE SEQUENCE [LARGE SCALE GENOMIC DNA]</scope>
    <source>
        <strain evidence="11">RP14(2022)</strain>
    </source>
</reference>
<keyword evidence="11" id="KW-1185">Reference proteome</keyword>
<dbReference type="RefSeq" id="WP_252815013.1">
    <property type="nucleotide sequence ID" value="NZ_JAMXQS010000001.1"/>
</dbReference>
<evidence type="ECO:0000256" key="8">
    <source>
        <dbReference type="SAM" id="SignalP"/>
    </source>
</evidence>
<feature type="chain" id="PRO_5046349288" evidence="8">
    <location>
        <begin position="26"/>
        <end position="423"/>
    </location>
</feature>
<comment type="caution">
    <text evidence="10">The sequence shown here is derived from an EMBL/GenBank/DDBJ whole genome shotgun (WGS) entry which is preliminary data.</text>
</comment>
<evidence type="ECO:0000256" key="7">
    <source>
        <dbReference type="RuleBase" id="RU361153"/>
    </source>
</evidence>
<evidence type="ECO:0000256" key="4">
    <source>
        <dbReference type="ARBA" id="ARBA00023277"/>
    </source>
</evidence>
<protein>
    <submittedName>
        <fullName evidence="10">Glycoside hydrolase family 5 protein</fullName>
    </submittedName>
</protein>
<feature type="domain" description="Glycoside hydrolase family 5" evidence="9">
    <location>
        <begin position="68"/>
        <end position="389"/>
    </location>
</feature>
<keyword evidence="2 7" id="KW-0378">Hydrolase</keyword>
<dbReference type="Pfam" id="PF00150">
    <property type="entry name" value="Cellulase"/>
    <property type="match status" value="1"/>
</dbReference>
<dbReference type="InterPro" id="IPR001547">
    <property type="entry name" value="Glyco_hydro_5"/>
</dbReference>
<dbReference type="PANTHER" id="PTHR31297">
    <property type="entry name" value="GLUCAN ENDO-1,6-BETA-GLUCOSIDASE B"/>
    <property type="match status" value="1"/>
</dbReference>
<name>A0ABT1C078_9HYPH</name>
<organism evidence="10 11">
    <name type="scientific">Mesorhizobium liriopis</name>
    <dbReference type="NCBI Taxonomy" id="2953882"/>
    <lineage>
        <taxon>Bacteria</taxon>
        <taxon>Pseudomonadati</taxon>
        <taxon>Pseudomonadota</taxon>
        <taxon>Alphaproteobacteria</taxon>
        <taxon>Hyphomicrobiales</taxon>
        <taxon>Phyllobacteriaceae</taxon>
        <taxon>Mesorhizobium</taxon>
    </lineage>
</organism>
<dbReference type="PANTHER" id="PTHR31297:SF41">
    <property type="entry name" value="ENDOGLUCANASE, PUTATIVE (AFU_ORTHOLOGUE AFUA_5G01830)-RELATED"/>
    <property type="match status" value="1"/>
</dbReference>
<evidence type="ECO:0000256" key="6">
    <source>
        <dbReference type="ARBA" id="ARBA00023326"/>
    </source>
</evidence>
<dbReference type="InterPro" id="IPR050386">
    <property type="entry name" value="Glycosyl_hydrolase_5"/>
</dbReference>
<accession>A0ABT1C078</accession>